<dbReference type="OrthoDB" id="3176638at2"/>
<dbReference type="GO" id="GO:0003677">
    <property type="term" value="F:DNA binding"/>
    <property type="evidence" value="ECO:0007669"/>
    <property type="project" value="UniProtKB-KW"/>
</dbReference>
<dbReference type="InterPro" id="IPR014710">
    <property type="entry name" value="RmlC-like_jellyroll"/>
</dbReference>
<dbReference type="CDD" id="cd00038">
    <property type="entry name" value="CAP_ED"/>
    <property type="match status" value="1"/>
</dbReference>
<proteinExistence type="predicted"/>
<dbReference type="AlphaFoldDB" id="A0A2T0B2A8"/>
<dbReference type="Proteomes" id="UP000239706">
    <property type="component" value="Unassembled WGS sequence"/>
</dbReference>
<gene>
    <name evidence="5" type="ORF">CLLI_19540</name>
</gene>
<evidence type="ECO:0000313" key="6">
    <source>
        <dbReference type="Proteomes" id="UP000239706"/>
    </source>
</evidence>
<sequence>MIEHLKNLPHLQGVDSKIIENLVMDKQILQRSYNKGMTVHEQYTECYGMDIVLSGKLIAYSLASNGSETIVFEFSKHSIIGANLLFGEQNKYPMNIYSITDCSIFHISKAAVNELLKEYSFVMQFVRSLSLNSQGMNKKIAMYTQKSLRENLIDYFAALSVVQKSKTIILPISKKQLADHFGVQRPSLFRELKRMKDDGLIEVDNRKIALNFLD</sequence>
<accession>A0A2T0B2A8</accession>
<dbReference type="InterPro" id="IPR018490">
    <property type="entry name" value="cNMP-bd_dom_sf"/>
</dbReference>
<evidence type="ECO:0000256" key="2">
    <source>
        <dbReference type="ARBA" id="ARBA00023125"/>
    </source>
</evidence>
<keyword evidence="6" id="KW-1185">Reference proteome</keyword>
<dbReference type="RefSeq" id="WP_106064036.1">
    <property type="nucleotide sequence ID" value="NZ_PVXO01000052.1"/>
</dbReference>
<dbReference type="Pfam" id="PF13545">
    <property type="entry name" value="HTH_Crp_2"/>
    <property type="match status" value="1"/>
</dbReference>
<dbReference type="PROSITE" id="PS51063">
    <property type="entry name" value="HTH_CRP_2"/>
    <property type="match status" value="1"/>
</dbReference>
<name>A0A2T0B2A8_9CLOT</name>
<evidence type="ECO:0000259" key="4">
    <source>
        <dbReference type="PROSITE" id="PS51063"/>
    </source>
</evidence>
<keyword evidence="3" id="KW-0804">Transcription</keyword>
<dbReference type="EMBL" id="PVXO01000052">
    <property type="protein sequence ID" value="PRR78034.1"/>
    <property type="molecule type" value="Genomic_DNA"/>
</dbReference>
<dbReference type="Gene3D" id="2.60.120.10">
    <property type="entry name" value="Jelly Rolls"/>
    <property type="match status" value="1"/>
</dbReference>
<dbReference type="Pfam" id="PF00027">
    <property type="entry name" value="cNMP_binding"/>
    <property type="match status" value="1"/>
</dbReference>
<keyword evidence="2" id="KW-0238">DNA-binding</keyword>
<reference evidence="5 6" key="1">
    <citation type="submission" date="2018-03" db="EMBL/GenBank/DDBJ databases">
        <title>Genome sequence of Clostridium liquoris DSM 100320.</title>
        <authorList>
            <person name="Poehlein A."/>
            <person name="Daniel R."/>
        </authorList>
    </citation>
    <scope>NUCLEOTIDE SEQUENCE [LARGE SCALE GENOMIC DNA]</scope>
    <source>
        <strain evidence="5 6">DSM 100320</strain>
    </source>
</reference>
<organism evidence="5 6">
    <name type="scientific">Clostridium liquoris</name>
    <dbReference type="NCBI Taxonomy" id="1289519"/>
    <lineage>
        <taxon>Bacteria</taxon>
        <taxon>Bacillati</taxon>
        <taxon>Bacillota</taxon>
        <taxon>Clostridia</taxon>
        <taxon>Eubacteriales</taxon>
        <taxon>Clostridiaceae</taxon>
        <taxon>Clostridium</taxon>
    </lineage>
</organism>
<dbReference type="SUPFAM" id="SSF46785">
    <property type="entry name" value="Winged helix' DNA-binding domain"/>
    <property type="match status" value="1"/>
</dbReference>
<dbReference type="SUPFAM" id="SSF51206">
    <property type="entry name" value="cAMP-binding domain-like"/>
    <property type="match status" value="1"/>
</dbReference>
<protein>
    <submittedName>
        <fullName evidence="5">Transcriptional activator FtrB</fullName>
    </submittedName>
</protein>
<feature type="domain" description="HTH crp-type" evidence="4">
    <location>
        <begin position="146"/>
        <end position="214"/>
    </location>
</feature>
<evidence type="ECO:0000256" key="3">
    <source>
        <dbReference type="ARBA" id="ARBA00023163"/>
    </source>
</evidence>
<keyword evidence="1" id="KW-0805">Transcription regulation</keyword>
<dbReference type="InterPro" id="IPR012318">
    <property type="entry name" value="HTH_CRP"/>
</dbReference>
<dbReference type="GO" id="GO:0006355">
    <property type="term" value="P:regulation of DNA-templated transcription"/>
    <property type="evidence" value="ECO:0007669"/>
    <property type="project" value="InterPro"/>
</dbReference>
<evidence type="ECO:0000256" key="1">
    <source>
        <dbReference type="ARBA" id="ARBA00023015"/>
    </source>
</evidence>
<dbReference type="SMART" id="SM00419">
    <property type="entry name" value="HTH_CRP"/>
    <property type="match status" value="1"/>
</dbReference>
<comment type="caution">
    <text evidence="5">The sequence shown here is derived from an EMBL/GenBank/DDBJ whole genome shotgun (WGS) entry which is preliminary data.</text>
</comment>
<dbReference type="InterPro" id="IPR036390">
    <property type="entry name" value="WH_DNA-bd_sf"/>
</dbReference>
<dbReference type="InterPro" id="IPR000595">
    <property type="entry name" value="cNMP-bd_dom"/>
</dbReference>
<evidence type="ECO:0000313" key="5">
    <source>
        <dbReference type="EMBL" id="PRR78034.1"/>
    </source>
</evidence>